<comment type="caution">
    <text evidence="2">The sequence shown here is derived from an EMBL/GenBank/DDBJ whole genome shotgun (WGS) entry which is preliminary data.</text>
</comment>
<evidence type="ECO:0000313" key="2">
    <source>
        <dbReference type="EMBL" id="MDD7914355.1"/>
    </source>
</evidence>
<accession>A0ABT5S9V2</accession>
<keyword evidence="3" id="KW-1185">Reference proteome</keyword>
<dbReference type="Proteomes" id="UP001151478">
    <property type="component" value="Unassembled WGS sequence"/>
</dbReference>
<dbReference type="Pfam" id="PF03703">
    <property type="entry name" value="bPH_2"/>
    <property type="match status" value="1"/>
</dbReference>
<protein>
    <submittedName>
        <fullName evidence="2">PH domain-containing protein</fullName>
    </submittedName>
</protein>
<proteinExistence type="predicted"/>
<name>A0ABT5S9V2_9FLAO</name>
<reference evidence="2" key="1">
    <citation type="submission" date="2023-02" db="EMBL/GenBank/DDBJ databases">
        <title>Polaribacter ponticola sp. nov., isolated from seawater.</title>
        <authorList>
            <person name="Baek J.H."/>
            <person name="Kim J.M."/>
            <person name="Choi D.G."/>
            <person name="Jeon C.O."/>
        </authorList>
    </citation>
    <scope>NUCLEOTIDE SEQUENCE</scope>
    <source>
        <strain evidence="2">MSW5</strain>
    </source>
</reference>
<dbReference type="InterPro" id="IPR005182">
    <property type="entry name" value="YdbS-like_PH"/>
</dbReference>
<gene>
    <name evidence="2" type="ORF">N5A56_007950</name>
</gene>
<organism evidence="2 3">
    <name type="scientific">Polaribacter ponticola</name>
    <dbReference type="NCBI Taxonomy" id="2978475"/>
    <lineage>
        <taxon>Bacteria</taxon>
        <taxon>Pseudomonadati</taxon>
        <taxon>Bacteroidota</taxon>
        <taxon>Flavobacteriia</taxon>
        <taxon>Flavobacteriales</taxon>
        <taxon>Flavobacteriaceae</taxon>
    </lineage>
</organism>
<evidence type="ECO:0000313" key="3">
    <source>
        <dbReference type="Proteomes" id="UP001151478"/>
    </source>
</evidence>
<dbReference type="RefSeq" id="WP_274270318.1">
    <property type="nucleotide sequence ID" value="NZ_JAOSLC020000003.1"/>
</dbReference>
<feature type="domain" description="YdbS-like PH" evidence="1">
    <location>
        <begin position="18"/>
        <end position="89"/>
    </location>
</feature>
<sequence length="102" mass="12122">MVVPLLIFLIFKKVNKRFYKITDDMLMVSKGLFETHHTYLEIFKVQNIKMKQNIFQERNKVADLILQTASGKIKIPSINFEDAIKIYNYTLFKVETSKISWM</sequence>
<dbReference type="EMBL" id="JAOSLC020000003">
    <property type="protein sequence ID" value="MDD7914355.1"/>
    <property type="molecule type" value="Genomic_DNA"/>
</dbReference>
<evidence type="ECO:0000259" key="1">
    <source>
        <dbReference type="Pfam" id="PF03703"/>
    </source>
</evidence>